<name>A0AAV0H0Y9_9ROSI</name>
<comment type="caution">
    <text evidence="1">The sequence shown here is derived from an EMBL/GenBank/DDBJ whole genome shotgun (WGS) entry which is preliminary data.</text>
</comment>
<dbReference type="AlphaFoldDB" id="A0AAV0H0Y9"/>
<evidence type="ECO:0000313" key="2">
    <source>
        <dbReference type="Proteomes" id="UP001154282"/>
    </source>
</evidence>
<evidence type="ECO:0000313" key="1">
    <source>
        <dbReference type="EMBL" id="CAI0378944.1"/>
    </source>
</evidence>
<sequence length="53" mass="6028">MLGSFCEKSWRVHDYQSRDRSGHSRSADGVGERIQESLTAVGFHHSHQHPIIP</sequence>
<proteinExistence type="predicted"/>
<dbReference type="Proteomes" id="UP001154282">
    <property type="component" value="Unassembled WGS sequence"/>
</dbReference>
<accession>A0AAV0H0Y9</accession>
<organism evidence="1 2">
    <name type="scientific">Linum tenue</name>
    <dbReference type="NCBI Taxonomy" id="586396"/>
    <lineage>
        <taxon>Eukaryota</taxon>
        <taxon>Viridiplantae</taxon>
        <taxon>Streptophyta</taxon>
        <taxon>Embryophyta</taxon>
        <taxon>Tracheophyta</taxon>
        <taxon>Spermatophyta</taxon>
        <taxon>Magnoliopsida</taxon>
        <taxon>eudicotyledons</taxon>
        <taxon>Gunneridae</taxon>
        <taxon>Pentapetalae</taxon>
        <taxon>rosids</taxon>
        <taxon>fabids</taxon>
        <taxon>Malpighiales</taxon>
        <taxon>Linaceae</taxon>
        <taxon>Linum</taxon>
    </lineage>
</organism>
<keyword evidence="2" id="KW-1185">Reference proteome</keyword>
<reference evidence="1" key="1">
    <citation type="submission" date="2022-08" db="EMBL/GenBank/DDBJ databases">
        <authorList>
            <person name="Gutierrez-Valencia J."/>
        </authorList>
    </citation>
    <scope>NUCLEOTIDE SEQUENCE</scope>
</reference>
<gene>
    <name evidence="1" type="ORF">LITE_LOCUS2087</name>
</gene>
<protein>
    <submittedName>
        <fullName evidence="1">Uncharacterized protein</fullName>
    </submittedName>
</protein>
<dbReference type="EMBL" id="CAMGYJ010000002">
    <property type="protein sequence ID" value="CAI0378944.1"/>
    <property type="molecule type" value="Genomic_DNA"/>
</dbReference>